<reference evidence="1 2" key="1">
    <citation type="submission" date="2019-06" db="EMBL/GenBank/DDBJ databases">
        <title>Draft genome sequence of Miniimonas arenae KCTC 19750T isolated from sea sand.</title>
        <authorList>
            <person name="Park S.-J."/>
        </authorList>
    </citation>
    <scope>NUCLEOTIDE SEQUENCE [LARGE SCALE GENOMIC DNA]</scope>
    <source>
        <strain evidence="1 2">KCTC 19750</strain>
    </source>
</reference>
<dbReference type="RefSeq" id="WP_139987489.1">
    <property type="nucleotide sequence ID" value="NZ_VENP01000060.1"/>
</dbReference>
<accession>A0A5C5BAU1</accession>
<dbReference type="EMBL" id="VENP01000060">
    <property type="protein sequence ID" value="TNU73162.1"/>
    <property type="molecule type" value="Genomic_DNA"/>
</dbReference>
<protein>
    <submittedName>
        <fullName evidence="1">Uncharacterized protein</fullName>
    </submittedName>
</protein>
<sequence length="95" mass="9142">MSVEVVPTALDAAATALQHASTAARTAVVAPGLGDAGLASDVLASILATFPLAVGDVTHAGDVCAGDLVAAAADYRGTDDGVSERLASRLAGGPV</sequence>
<proteinExistence type="predicted"/>
<keyword evidence="2" id="KW-1185">Reference proteome</keyword>
<organism evidence="1 2">
    <name type="scientific">Miniimonas arenae</name>
    <dbReference type="NCBI Taxonomy" id="676201"/>
    <lineage>
        <taxon>Bacteria</taxon>
        <taxon>Bacillati</taxon>
        <taxon>Actinomycetota</taxon>
        <taxon>Actinomycetes</taxon>
        <taxon>Micrococcales</taxon>
        <taxon>Beutenbergiaceae</taxon>
        <taxon>Miniimonas</taxon>
    </lineage>
</organism>
<dbReference type="Proteomes" id="UP000313849">
    <property type="component" value="Unassembled WGS sequence"/>
</dbReference>
<gene>
    <name evidence="1" type="ORF">FH969_12790</name>
</gene>
<dbReference type="AlphaFoldDB" id="A0A5C5BAU1"/>
<comment type="caution">
    <text evidence="1">The sequence shown here is derived from an EMBL/GenBank/DDBJ whole genome shotgun (WGS) entry which is preliminary data.</text>
</comment>
<name>A0A5C5BAU1_9MICO</name>
<evidence type="ECO:0000313" key="2">
    <source>
        <dbReference type="Proteomes" id="UP000313849"/>
    </source>
</evidence>
<evidence type="ECO:0000313" key="1">
    <source>
        <dbReference type="EMBL" id="TNU73162.1"/>
    </source>
</evidence>